<dbReference type="PROSITE" id="PS50089">
    <property type="entry name" value="ZF_RING_2"/>
    <property type="match status" value="1"/>
</dbReference>
<dbReference type="GO" id="GO:0005634">
    <property type="term" value="C:nucleus"/>
    <property type="evidence" value="ECO:0007669"/>
    <property type="project" value="TreeGrafter"/>
</dbReference>
<organism evidence="8 9">
    <name type="scientific">Adineta steineri</name>
    <dbReference type="NCBI Taxonomy" id="433720"/>
    <lineage>
        <taxon>Eukaryota</taxon>
        <taxon>Metazoa</taxon>
        <taxon>Spiralia</taxon>
        <taxon>Gnathifera</taxon>
        <taxon>Rotifera</taxon>
        <taxon>Eurotatoria</taxon>
        <taxon>Bdelloidea</taxon>
        <taxon>Adinetida</taxon>
        <taxon>Adinetidae</taxon>
        <taxon>Adineta</taxon>
    </lineage>
</organism>
<proteinExistence type="inferred from homology"/>
<dbReference type="EMBL" id="CAJNOE010000290">
    <property type="protein sequence ID" value="CAF1123007.1"/>
    <property type="molecule type" value="Genomic_DNA"/>
</dbReference>
<dbReference type="InterPro" id="IPR050784">
    <property type="entry name" value="IAP"/>
</dbReference>
<feature type="domain" description="RING-type" evidence="7">
    <location>
        <begin position="1117"/>
        <end position="1152"/>
    </location>
</feature>
<reference evidence="8" key="1">
    <citation type="submission" date="2021-02" db="EMBL/GenBank/DDBJ databases">
        <authorList>
            <person name="Nowell W R."/>
        </authorList>
    </citation>
    <scope>NUCLEOTIDE SEQUENCE</scope>
</reference>
<feature type="compositionally biased region" description="Polar residues" evidence="6">
    <location>
        <begin position="941"/>
        <end position="954"/>
    </location>
</feature>
<dbReference type="SMART" id="SM00238">
    <property type="entry name" value="BIR"/>
    <property type="match status" value="6"/>
</dbReference>
<feature type="region of interest" description="Disordered" evidence="6">
    <location>
        <begin position="1065"/>
        <end position="1085"/>
    </location>
</feature>
<accession>A0A814QQQ1</accession>
<dbReference type="Proteomes" id="UP000663860">
    <property type="component" value="Unassembled WGS sequence"/>
</dbReference>
<evidence type="ECO:0000313" key="9">
    <source>
        <dbReference type="Proteomes" id="UP000663860"/>
    </source>
</evidence>
<dbReference type="GO" id="GO:0043027">
    <property type="term" value="F:cysteine-type endopeptidase inhibitor activity involved in apoptotic process"/>
    <property type="evidence" value="ECO:0007669"/>
    <property type="project" value="TreeGrafter"/>
</dbReference>
<evidence type="ECO:0000256" key="3">
    <source>
        <dbReference type="ARBA" id="ARBA00022771"/>
    </source>
</evidence>
<evidence type="ECO:0000256" key="5">
    <source>
        <dbReference type="PROSITE-ProRule" id="PRU00175"/>
    </source>
</evidence>
<dbReference type="GO" id="GO:0061630">
    <property type="term" value="F:ubiquitin protein ligase activity"/>
    <property type="evidence" value="ECO:0007669"/>
    <property type="project" value="TreeGrafter"/>
</dbReference>
<dbReference type="InterPro" id="IPR013083">
    <property type="entry name" value="Znf_RING/FYVE/PHD"/>
</dbReference>
<comment type="caution">
    <text evidence="8">The sequence shown here is derived from an EMBL/GenBank/DDBJ whole genome shotgun (WGS) entry which is preliminary data.</text>
</comment>
<evidence type="ECO:0000256" key="2">
    <source>
        <dbReference type="ARBA" id="ARBA00022723"/>
    </source>
</evidence>
<dbReference type="PANTHER" id="PTHR10044:SF139">
    <property type="entry name" value="DEATH-ASSOCIATED INHIBITOR OF APOPTOSIS 2"/>
    <property type="match status" value="1"/>
</dbReference>
<feature type="compositionally biased region" description="Low complexity" evidence="6">
    <location>
        <begin position="347"/>
        <end position="365"/>
    </location>
</feature>
<dbReference type="Gene3D" id="1.10.1170.10">
    <property type="entry name" value="Inhibitor Of Apoptosis Protein (2mihbC-IAP-1), Chain A"/>
    <property type="match status" value="6"/>
</dbReference>
<evidence type="ECO:0000256" key="4">
    <source>
        <dbReference type="ARBA" id="ARBA00022833"/>
    </source>
</evidence>
<dbReference type="InterPro" id="IPR001841">
    <property type="entry name" value="Znf_RING"/>
</dbReference>
<protein>
    <recommendedName>
        <fullName evidence="7">RING-type domain-containing protein</fullName>
    </recommendedName>
</protein>
<dbReference type="Pfam" id="PF13920">
    <property type="entry name" value="zf-C3HC4_3"/>
    <property type="match status" value="2"/>
</dbReference>
<keyword evidence="2" id="KW-0479">Metal-binding</keyword>
<feature type="compositionally biased region" description="Polar residues" evidence="6">
    <location>
        <begin position="1067"/>
        <end position="1085"/>
    </location>
</feature>
<evidence type="ECO:0000259" key="7">
    <source>
        <dbReference type="PROSITE" id="PS50089"/>
    </source>
</evidence>
<dbReference type="Pfam" id="PF00653">
    <property type="entry name" value="BIR"/>
    <property type="match status" value="6"/>
</dbReference>
<evidence type="ECO:0000313" key="8">
    <source>
        <dbReference type="EMBL" id="CAF1123007.1"/>
    </source>
</evidence>
<dbReference type="CDD" id="cd00022">
    <property type="entry name" value="BIR"/>
    <property type="match status" value="4"/>
</dbReference>
<dbReference type="Gene3D" id="3.30.40.10">
    <property type="entry name" value="Zinc/RING finger domain, C3HC4 (zinc finger)"/>
    <property type="match status" value="2"/>
</dbReference>
<sequence>MLPTKIDELCRVFETCKGLTQKQSVHSTIAMNAAGFYYTGYTDTVCCHTCNLEVSGWTIDMKPFTIHSQRSPTCDFVRSIKPEGTSTASSMYNLTSTISTSDDDDEKSSKRQKTDVQQDDFQLNILIEVNLLKQIRKRTFSHWPLRTSPSSARMIQAGFFHCNVGDRVICLYCKIVCQQWTPNGDDPWDVHKTLSPKCPYVIAMMKRQQTASIHIVNEQNTRENTTGVINDDPFRCHEVVYTAACNTDYIEIPRRYATFATWLTENTPSVDDLVRAGFFYSGTKTIVTCFYCNGSLQNWGKNDNPMIEHARWFPNCAYAKQLCGAELYRKIQESKKAQQARTEENGGNKQLGSSNNGSGNRGQLNVSDESTLSRFVAARLDLPISQILLTLNFKISVIKRCYEDQLRIKHDDFEDPCDVYVACIILQKQIEYINGKKENLIIPSTAMNEIRMKEQAEILAREQTTDTSSLTNSSSSTDVVMTTSSESIASERSVPQPTIVTEEKKDVSTEKVNLPAKNPTNDSSSNVCVLCLEEEKRLACIPCGHLATCVPCASKSNISRRRKLVAPYMVRQISRNLSRSITDSSLEKYLSPQKLKLLRQVINTCQMLSKRQGVHSTFSMNAAGFYYTGYADTVRCDTCGLEVSEWTLDMRPFTIHSQRSPTCDFVRSIKSEGTSSASSILNFISTISTSNTDEKSSKRQKTEVPQDGPQSSILIEVNLLKQIRKRTFSHWPLRTSPSSAQMIQAGFFHCNVGDRVICLYCKIVCQQWTSNGDDPWDVHKTLSPKCPYVIAMMKRQQTASIHIVNGQDKRENTSGVTNNDPFRCHEVVYTAACNTDYIEIPRRYATFATWLNENAPSVDDLVRAGFFYSGTETTVTCFYCNGSLQNWGKNDNPMIEHARWFPNCAYAKQLCGAELYRKIQESKNAQQARNEENGGNKRLDSSNNSSGNRGQLNVSDESTLSRFVAARLDLPISQSLLSRNYKLSVIKRCYEDQLRIKHNDFSDDCDILIACMILQNQITYIGGKKENIIIPHEAIHKIRDREQAVIRAREQAACSSSLTNSSNDTNIEMTTSTESMANTTEMTTPKTTDQYVENLKPSAVHTVPNGEVDNSSTLNACLLCKTEEKRLACIPCGHLTACTTCGRSLRLCPLCHREIEAFVRIYL</sequence>
<dbReference type="PANTHER" id="PTHR10044">
    <property type="entry name" value="INHIBITOR OF APOPTOSIS"/>
    <property type="match status" value="1"/>
</dbReference>
<dbReference type="SUPFAM" id="SSF57924">
    <property type="entry name" value="Inhibitor of apoptosis (IAP) repeat"/>
    <property type="match status" value="6"/>
</dbReference>
<comment type="similarity">
    <text evidence="1">Belongs to the IAP family.</text>
</comment>
<dbReference type="AlphaFoldDB" id="A0A814QQQ1"/>
<dbReference type="PROSITE" id="PS50143">
    <property type="entry name" value="BIR_REPEAT_2"/>
    <property type="match status" value="6"/>
</dbReference>
<gene>
    <name evidence="8" type="ORF">IZO911_LOCUS24252</name>
</gene>
<dbReference type="FunFam" id="1.10.1170.10:FF:000002">
    <property type="entry name" value="Baculoviral IAP repeat containing 7"/>
    <property type="match status" value="1"/>
</dbReference>
<keyword evidence="4" id="KW-0862">Zinc</keyword>
<evidence type="ECO:0000256" key="6">
    <source>
        <dbReference type="SAM" id="MobiDB-lite"/>
    </source>
</evidence>
<feature type="compositionally biased region" description="Basic and acidic residues" evidence="6">
    <location>
        <begin position="929"/>
        <end position="940"/>
    </location>
</feature>
<dbReference type="InterPro" id="IPR001370">
    <property type="entry name" value="BIR_rpt"/>
</dbReference>
<dbReference type="GO" id="GO:0005737">
    <property type="term" value="C:cytoplasm"/>
    <property type="evidence" value="ECO:0007669"/>
    <property type="project" value="TreeGrafter"/>
</dbReference>
<name>A0A814QQQ1_9BILA</name>
<feature type="region of interest" description="Disordered" evidence="6">
    <location>
        <begin position="924"/>
        <end position="954"/>
    </location>
</feature>
<dbReference type="GO" id="GO:0051726">
    <property type="term" value="P:regulation of cell cycle"/>
    <property type="evidence" value="ECO:0007669"/>
    <property type="project" value="TreeGrafter"/>
</dbReference>
<dbReference type="GO" id="GO:0031398">
    <property type="term" value="P:positive regulation of protein ubiquitination"/>
    <property type="evidence" value="ECO:0007669"/>
    <property type="project" value="TreeGrafter"/>
</dbReference>
<keyword evidence="3 5" id="KW-0863">Zinc-finger</keyword>
<dbReference type="GO" id="GO:0008270">
    <property type="term" value="F:zinc ion binding"/>
    <property type="evidence" value="ECO:0007669"/>
    <property type="project" value="UniProtKB-KW"/>
</dbReference>
<dbReference type="GO" id="GO:0043066">
    <property type="term" value="P:negative regulation of apoptotic process"/>
    <property type="evidence" value="ECO:0007669"/>
    <property type="project" value="TreeGrafter"/>
</dbReference>
<evidence type="ECO:0000256" key="1">
    <source>
        <dbReference type="ARBA" id="ARBA00006672"/>
    </source>
</evidence>
<feature type="region of interest" description="Disordered" evidence="6">
    <location>
        <begin position="338"/>
        <end position="365"/>
    </location>
</feature>
<dbReference type="SMART" id="SM00184">
    <property type="entry name" value="RING"/>
    <property type="match status" value="2"/>
</dbReference>